<reference evidence="1" key="1">
    <citation type="journal article" date="2014" name="Front. Microbiol.">
        <title>High frequency of phylogenetically diverse reductive dehalogenase-homologous genes in deep subseafloor sedimentary metagenomes.</title>
        <authorList>
            <person name="Kawai M."/>
            <person name="Futagami T."/>
            <person name="Toyoda A."/>
            <person name="Takaki Y."/>
            <person name="Nishi S."/>
            <person name="Hori S."/>
            <person name="Arai W."/>
            <person name="Tsubouchi T."/>
            <person name="Morono Y."/>
            <person name="Uchiyama I."/>
            <person name="Ito T."/>
            <person name="Fujiyama A."/>
            <person name="Inagaki F."/>
            <person name="Takami H."/>
        </authorList>
    </citation>
    <scope>NUCLEOTIDE SEQUENCE</scope>
    <source>
        <strain evidence="1">Expedition CK06-06</strain>
    </source>
</reference>
<organism evidence="1">
    <name type="scientific">marine sediment metagenome</name>
    <dbReference type="NCBI Taxonomy" id="412755"/>
    <lineage>
        <taxon>unclassified sequences</taxon>
        <taxon>metagenomes</taxon>
        <taxon>ecological metagenomes</taxon>
    </lineage>
</organism>
<proteinExistence type="predicted"/>
<comment type="caution">
    <text evidence="1">The sequence shown here is derived from an EMBL/GenBank/DDBJ whole genome shotgun (WGS) entry which is preliminary data.</text>
</comment>
<accession>X1A255</accession>
<sequence>SLMDAGEQQYLKDVNRLFRRNRLAFELQGDGKVVRLEPVVLREALASTVFQSEDQGLTRLLNLAREKFRDPDVNIRREAVEKLWGAWERLKTLEPGPDKKKQIEALLTRAIPQSQSEFRERVNQEAIALTNIGNDFAIRHTETNKIVISESEFLDYLFHRLFALIQMLLRRTNRVG</sequence>
<feature type="non-terminal residue" evidence="1">
    <location>
        <position position="1"/>
    </location>
</feature>
<protein>
    <submittedName>
        <fullName evidence="1">Uncharacterized protein</fullName>
    </submittedName>
</protein>
<dbReference type="AlphaFoldDB" id="X1A255"/>
<name>X1A255_9ZZZZ</name>
<dbReference type="EMBL" id="BART01008470">
    <property type="protein sequence ID" value="GAG54361.1"/>
    <property type="molecule type" value="Genomic_DNA"/>
</dbReference>
<evidence type="ECO:0000313" key="1">
    <source>
        <dbReference type="EMBL" id="GAG54361.1"/>
    </source>
</evidence>
<gene>
    <name evidence="1" type="ORF">S01H4_19042</name>
</gene>